<name>A0A9P4JPZ9_9PLEO</name>
<sequence length="284" mass="31523">MSARKKGDRSQRPRGAGRPPKHTYHPDEILTSVKRTLVPKPSYSSKRKWNNPDLALVMRIRGSFPSEVEVLHPDPLSLGQLEDGIPGINTSATANHSKIHTFADIHLAYVGREHPISPRPGDGRRDGLMERPMLVLNRNIFVYFEEDNLAGYGGLCDANQYFSTPRGNGPQPNPFQQRFTYPAQVNISNSCSINPAQNANVNFPTLAHGVLEGIPYYHPGCDTFPCYPPRRDILLRNTTRAPALATLVDPNPVWFTFRWGPAAAPLETHTIVENGTRKNGLSVG</sequence>
<dbReference type="EMBL" id="ML993944">
    <property type="protein sequence ID" value="KAF2202241.1"/>
    <property type="molecule type" value="Genomic_DNA"/>
</dbReference>
<protein>
    <submittedName>
        <fullName evidence="2">Uncharacterized protein</fullName>
    </submittedName>
</protein>
<proteinExistence type="predicted"/>
<comment type="caution">
    <text evidence="2">The sequence shown here is derived from an EMBL/GenBank/DDBJ whole genome shotgun (WGS) entry which is preliminary data.</text>
</comment>
<organism evidence="2 3">
    <name type="scientific">Delitschia confertaspora ATCC 74209</name>
    <dbReference type="NCBI Taxonomy" id="1513339"/>
    <lineage>
        <taxon>Eukaryota</taxon>
        <taxon>Fungi</taxon>
        <taxon>Dikarya</taxon>
        <taxon>Ascomycota</taxon>
        <taxon>Pezizomycotina</taxon>
        <taxon>Dothideomycetes</taxon>
        <taxon>Pleosporomycetidae</taxon>
        <taxon>Pleosporales</taxon>
        <taxon>Delitschiaceae</taxon>
        <taxon>Delitschia</taxon>
    </lineage>
</organism>
<dbReference type="AlphaFoldDB" id="A0A9P4JPZ9"/>
<dbReference type="Proteomes" id="UP000799536">
    <property type="component" value="Unassembled WGS sequence"/>
</dbReference>
<gene>
    <name evidence="2" type="ORF">GQ43DRAFT_318054</name>
</gene>
<evidence type="ECO:0000313" key="3">
    <source>
        <dbReference type="Proteomes" id="UP000799536"/>
    </source>
</evidence>
<evidence type="ECO:0000313" key="2">
    <source>
        <dbReference type="EMBL" id="KAF2202241.1"/>
    </source>
</evidence>
<reference evidence="2" key="1">
    <citation type="journal article" date="2020" name="Stud. Mycol.">
        <title>101 Dothideomycetes genomes: a test case for predicting lifestyles and emergence of pathogens.</title>
        <authorList>
            <person name="Haridas S."/>
            <person name="Albert R."/>
            <person name="Binder M."/>
            <person name="Bloem J."/>
            <person name="Labutti K."/>
            <person name="Salamov A."/>
            <person name="Andreopoulos B."/>
            <person name="Baker S."/>
            <person name="Barry K."/>
            <person name="Bills G."/>
            <person name="Bluhm B."/>
            <person name="Cannon C."/>
            <person name="Castanera R."/>
            <person name="Culley D."/>
            <person name="Daum C."/>
            <person name="Ezra D."/>
            <person name="Gonzalez J."/>
            <person name="Henrissat B."/>
            <person name="Kuo A."/>
            <person name="Liang C."/>
            <person name="Lipzen A."/>
            <person name="Lutzoni F."/>
            <person name="Magnuson J."/>
            <person name="Mondo S."/>
            <person name="Nolan M."/>
            <person name="Ohm R."/>
            <person name="Pangilinan J."/>
            <person name="Park H.-J."/>
            <person name="Ramirez L."/>
            <person name="Alfaro M."/>
            <person name="Sun H."/>
            <person name="Tritt A."/>
            <person name="Yoshinaga Y."/>
            <person name="Zwiers L.-H."/>
            <person name="Turgeon B."/>
            <person name="Goodwin S."/>
            <person name="Spatafora J."/>
            <person name="Crous P."/>
            <person name="Grigoriev I."/>
        </authorList>
    </citation>
    <scope>NUCLEOTIDE SEQUENCE</scope>
    <source>
        <strain evidence="2">ATCC 74209</strain>
    </source>
</reference>
<accession>A0A9P4JPZ9</accession>
<keyword evidence="3" id="KW-1185">Reference proteome</keyword>
<evidence type="ECO:0000256" key="1">
    <source>
        <dbReference type="SAM" id="MobiDB-lite"/>
    </source>
</evidence>
<feature type="region of interest" description="Disordered" evidence="1">
    <location>
        <begin position="1"/>
        <end position="36"/>
    </location>
</feature>